<evidence type="ECO:0000256" key="2">
    <source>
        <dbReference type="PROSITE-ProRule" id="PRU00708"/>
    </source>
</evidence>
<feature type="repeat" description="PPR" evidence="2">
    <location>
        <begin position="459"/>
        <end position="493"/>
    </location>
</feature>
<feature type="repeat" description="PPR" evidence="2">
    <location>
        <begin position="578"/>
        <end position="612"/>
    </location>
</feature>
<dbReference type="PANTHER" id="PTHR47934:SF6">
    <property type="entry name" value="MITOCHONDRIAL GROUP I INTRON SPLICING FACTOR CCM1-RELATED"/>
    <property type="match status" value="1"/>
</dbReference>
<dbReference type="GO" id="GO:0003729">
    <property type="term" value="F:mRNA binding"/>
    <property type="evidence" value="ECO:0007669"/>
    <property type="project" value="TreeGrafter"/>
</dbReference>
<dbReference type="OMA" id="NLIVEWC"/>
<proteinExistence type="predicted"/>
<organism evidence="5 6">
    <name type="scientific">Tetracentron sinense</name>
    <name type="common">Spur-leaf</name>
    <dbReference type="NCBI Taxonomy" id="13715"/>
    <lineage>
        <taxon>Eukaryota</taxon>
        <taxon>Viridiplantae</taxon>
        <taxon>Streptophyta</taxon>
        <taxon>Embryophyta</taxon>
        <taxon>Tracheophyta</taxon>
        <taxon>Spermatophyta</taxon>
        <taxon>Magnoliopsida</taxon>
        <taxon>Trochodendrales</taxon>
        <taxon>Trochodendraceae</taxon>
        <taxon>Tetracentron</taxon>
    </lineage>
</organism>
<dbReference type="InterPro" id="IPR002885">
    <property type="entry name" value="PPR_rpt"/>
</dbReference>
<evidence type="ECO:0000313" key="5">
    <source>
        <dbReference type="EMBL" id="KAF8402784.1"/>
    </source>
</evidence>
<feature type="repeat" description="PPR" evidence="2">
    <location>
        <begin position="613"/>
        <end position="647"/>
    </location>
</feature>
<accession>A0A835DJZ0</accession>
<feature type="compositionally biased region" description="Basic residues" evidence="3">
    <location>
        <begin position="30"/>
        <end position="39"/>
    </location>
</feature>
<dbReference type="NCBIfam" id="TIGR00756">
    <property type="entry name" value="PPR"/>
    <property type="match status" value="5"/>
</dbReference>
<dbReference type="EMBL" id="JABCRI010000007">
    <property type="protein sequence ID" value="KAF8402784.1"/>
    <property type="molecule type" value="Genomic_DNA"/>
</dbReference>
<gene>
    <name evidence="5" type="ORF">HHK36_010875</name>
</gene>
<dbReference type="InterPro" id="IPR051114">
    <property type="entry name" value="Mito_RNA_Proc_CCM1"/>
</dbReference>
<dbReference type="GO" id="GO:0005739">
    <property type="term" value="C:mitochondrion"/>
    <property type="evidence" value="ECO:0007669"/>
    <property type="project" value="TreeGrafter"/>
</dbReference>
<dbReference type="Pfam" id="PF17177">
    <property type="entry name" value="PPR_long"/>
    <property type="match status" value="1"/>
</dbReference>
<feature type="repeat" description="PPR" evidence="2">
    <location>
        <begin position="424"/>
        <end position="458"/>
    </location>
</feature>
<reference evidence="5 6" key="1">
    <citation type="submission" date="2020-04" db="EMBL/GenBank/DDBJ databases">
        <title>Plant Genome Project.</title>
        <authorList>
            <person name="Zhang R.-G."/>
        </authorList>
    </citation>
    <scope>NUCLEOTIDE SEQUENCE [LARGE SCALE GENOMIC DNA]</scope>
    <source>
        <strain evidence="5">YNK0</strain>
        <tissue evidence="5">Leaf</tissue>
    </source>
</reference>
<feature type="repeat" description="PPR" evidence="2">
    <location>
        <begin position="648"/>
        <end position="685"/>
    </location>
</feature>
<feature type="region of interest" description="Disordered" evidence="3">
    <location>
        <begin position="1"/>
        <end position="42"/>
    </location>
</feature>
<dbReference type="Proteomes" id="UP000655225">
    <property type="component" value="Unassembled WGS sequence"/>
</dbReference>
<dbReference type="PANTHER" id="PTHR47934">
    <property type="entry name" value="PENTATRICOPEPTIDE REPEAT-CONTAINING PROTEIN PET309, MITOCHONDRIAL"/>
    <property type="match status" value="1"/>
</dbReference>
<sequence>MPDSSQGNNGRPRMRVFVGSSSFSPPNPNPHHHLNKHKPSILNPTKLSCSSPSRPPLLMNVHWNLAPRHGNRLKYYADLASKLAEDERFEDFLMIIESVLGAGTDPHQFVASLNIKLVSRGISGFIREGRTKDVIRVLSKVEKLGISMTALFDDNARKLLVGECRRLVNGGELEEVVDLMEILAGFGFPVKYFVEPFDIIKMCVKKRNSGMAIRYACILPHAHILFSSIIHEFGKQRDMVSALTAFEASKCQPNGPNMYACRTIIDVCGLCGDYLKSRYIYEYIGIHVDGMFVDACVHGEDVDLSRFELLAQKVTPNTYVFNSLMNVNAHDLRYTLHVYKHMQDLDVSADTASYNILLKACCLAGRVDLAQDIYKEVDHLQSTGVLKLDVFTYSTIIKVFADAKMWQMALKIKEDMLSAGVTPNIVTWSSLIGACANAGLVEQAIRVFEDMLLAGCEPNSQSCNILLHACVEACQYDRAFRIFQSWKENGFQKSYTKEWNGNTESLRLLIVDAERTRENCIPSMPSCTYDPQHLSFAKVVPFLPTTATYNILMKACGTDYYRAKALMDEMKTAGLSPNHISWSILIDIYGGSGNVGGAMQALKTMRDAGMNPDVVAYTTAIKACIENKNLKIAFSLFEEMKRYRIQPNLVTYNTLLRARSRYGSLQEVQQCLAVYQDMRKAGYKSNDYFLKELIEEWCEGVIMGNNKYQGLRVQGNSFNKTGGERPQSVLLEKVAAHLQKDIAESLAIDLRGLSKVEARIVVLAVLRMIKESYTLGNPVKDDMVIILGVRIEGPGAAKQESEVQDAVIKLLRDELALSVVLVGPIISVDRNDLGSPLDLDPNRENPGKNRLYMEFESSARRPAVLRRLKVTRKSLYHWLQKRMGATRR</sequence>
<evidence type="ECO:0000256" key="1">
    <source>
        <dbReference type="ARBA" id="ARBA00022737"/>
    </source>
</evidence>
<keyword evidence="6" id="KW-1185">Reference proteome</keyword>
<dbReference type="Pfam" id="PF13812">
    <property type="entry name" value="PPR_3"/>
    <property type="match status" value="1"/>
</dbReference>
<dbReference type="OrthoDB" id="185373at2759"/>
<dbReference type="PROSITE" id="PS51375">
    <property type="entry name" value="PPR"/>
    <property type="match status" value="7"/>
</dbReference>
<dbReference type="InterPro" id="IPR011990">
    <property type="entry name" value="TPR-like_helical_dom_sf"/>
</dbReference>
<evidence type="ECO:0000259" key="4">
    <source>
        <dbReference type="Pfam" id="PF17177"/>
    </source>
</evidence>
<protein>
    <recommendedName>
        <fullName evidence="4">PROP1-like PPR domain-containing protein</fullName>
    </recommendedName>
</protein>
<dbReference type="AlphaFoldDB" id="A0A835DJZ0"/>
<dbReference type="GO" id="GO:0007005">
    <property type="term" value="P:mitochondrion organization"/>
    <property type="evidence" value="ECO:0007669"/>
    <property type="project" value="TreeGrafter"/>
</dbReference>
<feature type="domain" description="PROP1-like PPR" evidence="4">
    <location>
        <begin position="328"/>
        <end position="488"/>
    </location>
</feature>
<dbReference type="Gene3D" id="1.25.40.10">
    <property type="entry name" value="Tetratricopeptide repeat domain"/>
    <property type="match status" value="3"/>
</dbReference>
<feature type="repeat" description="PPR" evidence="2">
    <location>
        <begin position="389"/>
        <end position="423"/>
    </location>
</feature>
<dbReference type="InterPro" id="IPR033443">
    <property type="entry name" value="PROP1-like_PPR_dom"/>
</dbReference>
<keyword evidence="1" id="KW-0677">Repeat</keyword>
<name>A0A835DJZ0_TETSI</name>
<feature type="repeat" description="PPR" evidence="2">
    <location>
        <begin position="350"/>
        <end position="380"/>
    </location>
</feature>
<dbReference type="GO" id="GO:0006396">
    <property type="term" value="P:RNA processing"/>
    <property type="evidence" value="ECO:0007669"/>
    <property type="project" value="TreeGrafter"/>
</dbReference>
<evidence type="ECO:0000313" key="6">
    <source>
        <dbReference type="Proteomes" id="UP000655225"/>
    </source>
</evidence>
<comment type="caution">
    <text evidence="5">The sequence shown here is derived from an EMBL/GenBank/DDBJ whole genome shotgun (WGS) entry which is preliminary data.</text>
</comment>
<evidence type="ECO:0000256" key="3">
    <source>
        <dbReference type="SAM" id="MobiDB-lite"/>
    </source>
</evidence>